<evidence type="ECO:0000313" key="2">
    <source>
        <dbReference type="EMBL" id="AKJ04133.1"/>
    </source>
</evidence>
<organism evidence="2 4">
    <name type="scientific">Archangium gephyra</name>
    <dbReference type="NCBI Taxonomy" id="48"/>
    <lineage>
        <taxon>Bacteria</taxon>
        <taxon>Pseudomonadati</taxon>
        <taxon>Myxococcota</taxon>
        <taxon>Myxococcia</taxon>
        <taxon>Myxococcales</taxon>
        <taxon>Cystobacterineae</taxon>
        <taxon>Archangiaceae</taxon>
        <taxon>Archangium</taxon>
    </lineage>
</organism>
<dbReference type="EMBL" id="CP011509">
    <property type="protein sequence ID" value="AKJ04133.1"/>
    <property type="molecule type" value="Genomic_DNA"/>
</dbReference>
<sequence>MTHSYRVSTAARRGWKSLAWCLAAGLSLLTGAEALAQEQEEPGEDPKIYSETVLEEGEGYQLKLITGILVDDEKPESYSREFYTLTSLSALETLKLPIALQEDLKLAFEAAKAQEDKVFSIDKRIVDELRIAEEKGELTPYLKEISEPLDEGEVQGMGPFGSCSDQIHSRSKSFSINTPINTSTNFGGGFSGSFYTTGNMSGSATGEVVIKVKRSKVFWVCIPYAIRFGHARAWGNASVSNDSSINGSLSYAFNWQQQIAKPHLGSLNFAIGPLPVHIGFNLPIELGVSINATVTGTIAYNGQQTATGSFDYTCNSSNCSGYASYSLGSAPTPQPVTASVSGRIYPTLWAQVSVRAYLYSESIAYAQVGVRPYLYGDFWGYYGNTCGDANGDFINETVSALTFDLDWQLYITARTSVLGSTNNWNLWNTSRRHIRFWDLLSGGSSAIRPTLLGPSSTTVNTFTNYSSRMRPCWPYGDTVSSRFSWGDGTLSSYSAAPSTTTTRAKAWSTAGTLGVQSTALSDSHGRSLNASTLRKVQVN</sequence>
<reference evidence="2 4" key="1">
    <citation type="submission" date="2015-05" db="EMBL/GenBank/DDBJ databases">
        <title>Genome assembly of Archangium gephyra DSM 2261.</title>
        <authorList>
            <person name="Sharma G."/>
            <person name="Subramanian S."/>
        </authorList>
    </citation>
    <scope>NUCLEOTIDE SEQUENCE [LARGE SCALE GENOMIC DNA]</scope>
    <source>
        <strain evidence="2 4">DSM 2261</strain>
    </source>
</reference>
<evidence type="ECO:0000313" key="4">
    <source>
        <dbReference type="Proteomes" id="UP000035579"/>
    </source>
</evidence>
<evidence type="ECO:0000313" key="3">
    <source>
        <dbReference type="EMBL" id="REG37784.1"/>
    </source>
</evidence>
<keyword evidence="1" id="KW-0732">Signal</keyword>
<proteinExistence type="predicted"/>
<dbReference type="EMBL" id="QUMU01000001">
    <property type="protein sequence ID" value="REG37784.1"/>
    <property type="molecule type" value="Genomic_DNA"/>
</dbReference>
<protein>
    <submittedName>
        <fullName evidence="2">Uncharacterized protein</fullName>
    </submittedName>
</protein>
<dbReference type="Proteomes" id="UP000256345">
    <property type="component" value="Unassembled WGS sequence"/>
</dbReference>
<accession>A0AAC8QBE3</accession>
<feature type="signal peptide" evidence="1">
    <location>
        <begin position="1"/>
        <end position="36"/>
    </location>
</feature>
<reference evidence="3 5" key="2">
    <citation type="submission" date="2018-08" db="EMBL/GenBank/DDBJ databases">
        <title>Genomic Encyclopedia of Archaeal and Bacterial Type Strains, Phase II (KMG-II): from individual species to whole genera.</title>
        <authorList>
            <person name="Goeker M."/>
        </authorList>
    </citation>
    <scope>NUCLEOTIDE SEQUENCE [LARGE SCALE GENOMIC DNA]</scope>
    <source>
        <strain evidence="3 5">DSM 2261</strain>
    </source>
</reference>
<gene>
    <name evidence="2" type="ORF">AA314_05759</name>
    <name evidence="3" type="ORF">ATI61_101771</name>
</gene>
<evidence type="ECO:0000256" key="1">
    <source>
        <dbReference type="SAM" id="SignalP"/>
    </source>
</evidence>
<dbReference type="Proteomes" id="UP000035579">
    <property type="component" value="Chromosome"/>
</dbReference>
<keyword evidence="5" id="KW-1185">Reference proteome</keyword>
<feature type="chain" id="PRO_5041951567" evidence="1">
    <location>
        <begin position="37"/>
        <end position="539"/>
    </location>
</feature>
<dbReference type="AlphaFoldDB" id="A0AAC8QBE3"/>
<evidence type="ECO:0000313" key="5">
    <source>
        <dbReference type="Proteomes" id="UP000256345"/>
    </source>
</evidence>
<dbReference type="RefSeq" id="WP_147332723.1">
    <property type="nucleotide sequence ID" value="NZ_CP011509.1"/>
</dbReference>
<dbReference type="KEGG" id="age:AA314_05759"/>
<name>A0AAC8QBE3_9BACT</name>